<gene>
    <name evidence="7" type="ORF">PHISCL_04041</name>
</gene>
<dbReference type="InterPro" id="IPR021109">
    <property type="entry name" value="Peptidase_aspartic_dom_sf"/>
</dbReference>
<keyword evidence="3" id="KW-0064">Aspartyl protease</keyword>
<evidence type="ECO:0000313" key="8">
    <source>
        <dbReference type="Proteomes" id="UP000266188"/>
    </source>
</evidence>
<dbReference type="PANTHER" id="PTHR47966:SF1">
    <property type="entry name" value="ASPARTYL PROTEINASE"/>
    <property type="match status" value="1"/>
</dbReference>
<dbReference type="CDD" id="cd06097">
    <property type="entry name" value="Aspergillopepsin_like"/>
    <property type="match status" value="1"/>
</dbReference>
<accession>A0A3A2ZQ78</accession>
<dbReference type="GO" id="GO:0006508">
    <property type="term" value="P:proteolysis"/>
    <property type="evidence" value="ECO:0007669"/>
    <property type="project" value="UniProtKB-KW"/>
</dbReference>
<dbReference type="EMBL" id="MVGC01000112">
    <property type="protein sequence ID" value="RJE23627.1"/>
    <property type="molecule type" value="Genomic_DNA"/>
</dbReference>
<dbReference type="InterPro" id="IPR034163">
    <property type="entry name" value="Aspergillopepsin-like_cat_dom"/>
</dbReference>
<dbReference type="PANTHER" id="PTHR47966">
    <property type="entry name" value="BETA-SITE APP-CLEAVING ENZYME, ISOFORM A-RELATED"/>
    <property type="match status" value="1"/>
</dbReference>
<dbReference type="GO" id="GO:0004190">
    <property type="term" value="F:aspartic-type endopeptidase activity"/>
    <property type="evidence" value="ECO:0007669"/>
    <property type="project" value="UniProtKB-KW"/>
</dbReference>
<evidence type="ECO:0000256" key="1">
    <source>
        <dbReference type="ARBA" id="ARBA00007447"/>
    </source>
</evidence>
<proteinExistence type="inferred from homology"/>
<name>A0A3A2ZQ78_9EURO</name>
<dbReference type="PROSITE" id="PS51767">
    <property type="entry name" value="PEPTIDASE_A1"/>
    <property type="match status" value="1"/>
</dbReference>
<evidence type="ECO:0000256" key="4">
    <source>
        <dbReference type="ARBA" id="ARBA00022801"/>
    </source>
</evidence>
<protein>
    <submittedName>
        <fullName evidence="7">Eukaryotic aspartyl protease</fullName>
    </submittedName>
</protein>
<dbReference type="InterPro" id="IPR033121">
    <property type="entry name" value="PEPTIDASE_A1"/>
</dbReference>
<keyword evidence="2 7" id="KW-0645">Protease</keyword>
<feature type="active site" evidence="5">
    <location>
        <position position="108"/>
    </location>
</feature>
<feature type="domain" description="Peptidase A1" evidence="6">
    <location>
        <begin position="89"/>
        <end position="414"/>
    </location>
</feature>
<keyword evidence="8" id="KW-1185">Reference proteome</keyword>
<evidence type="ECO:0000259" key="6">
    <source>
        <dbReference type="PROSITE" id="PS51767"/>
    </source>
</evidence>
<dbReference type="Proteomes" id="UP000266188">
    <property type="component" value="Unassembled WGS sequence"/>
</dbReference>
<evidence type="ECO:0000256" key="3">
    <source>
        <dbReference type="ARBA" id="ARBA00022750"/>
    </source>
</evidence>
<evidence type="ECO:0000256" key="5">
    <source>
        <dbReference type="PIRSR" id="PIRSR601461-1"/>
    </source>
</evidence>
<comment type="caution">
    <text evidence="7">The sequence shown here is derived from an EMBL/GenBank/DDBJ whole genome shotgun (WGS) entry which is preliminary data.</text>
</comment>
<reference evidence="8" key="1">
    <citation type="submission" date="2017-02" db="EMBL/GenBank/DDBJ databases">
        <authorList>
            <person name="Tafer H."/>
            <person name="Lopandic K."/>
        </authorList>
    </citation>
    <scope>NUCLEOTIDE SEQUENCE [LARGE SCALE GENOMIC DNA]</scope>
    <source>
        <strain evidence="8">CBS 366.77</strain>
    </source>
</reference>
<dbReference type="Pfam" id="PF00026">
    <property type="entry name" value="Asp"/>
    <property type="match status" value="1"/>
</dbReference>
<dbReference type="PRINTS" id="PR00792">
    <property type="entry name" value="PEPSIN"/>
</dbReference>
<dbReference type="OrthoDB" id="2747330at2759"/>
<comment type="similarity">
    <text evidence="1">Belongs to the peptidase A1 family.</text>
</comment>
<evidence type="ECO:0000313" key="7">
    <source>
        <dbReference type="EMBL" id="RJE23627.1"/>
    </source>
</evidence>
<keyword evidence="4" id="KW-0378">Hydrolase</keyword>
<dbReference type="AlphaFoldDB" id="A0A3A2ZQ78"/>
<feature type="active site" evidence="5">
    <location>
        <position position="305"/>
    </location>
</feature>
<dbReference type="Gene3D" id="2.40.70.10">
    <property type="entry name" value="Acid Proteases"/>
    <property type="match status" value="2"/>
</dbReference>
<dbReference type="FunFam" id="2.40.70.10:FF:000026">
    <property type="entry name" value="Endothiapepsin"/>
    <property type="match status" value="1"/>
</dbReference>
<evidence type="ECO:0000256" key="2">
    <source>
        <dbReference type="ARBA" id="ARBA00022670"/>
    </source>
</evidence>
<sequence>MASRINLIPNPNYRKSGTKSYLHAMRKYRFHPTKDGPYFFGPAVQQTGRVFTEKAVGGRARVRQVMCKKLADGQVGKVPAEDIQNDTEYLAPVAIGTQQAQTLKLDFDSGSADLWVWSTELPASTLSQSDGHTVFNPSKSSTFKSSQSASWQIVYGDGSSASGNVGTDNIDIGGITVTGQSVELAKHLSSAFVENAGDGLLGLAFSNINTVRPFPVKTPVDNMIAQRKIPTNSQLFTAKLSSSRDNNDPSFYTFGFIDEDTVKATGQEITYARVNNMMGLWMFDSTTASVNGKTIDRFWNSAIADTGTTLALVDDAMCHDIYNAIPGAKYDSDSQGYIFPSDTPTNKLPTVEFAVGHKMFMVRKEDLAFSEVKPGFVYGGIQSRGTMGFDILGDTFLKGIYAIFDVGNTRFGAVQRKKAE</sequence>
<dbReference type="InterPro" id="IPR001461">
    <property type="entry name" value="Aspartic_peptidase_A1"/>
</dbReference>
<dbReference type="STRING" id="2070753.A0A3A2ZQ78"/>
<organism evidence="7 8">
    <name type="scientific">Aspergillus sclerotialis</name>
    <dbReference type="NCBI Taxonomy" id="2070753"/>
    <lineage>
        <taxon>Eukaryota</taxon>
        <taxon>Fungi</taxon>
        <taxon>Dikarya</taxon>
        <taxon>Ascomycota</taxon>
        <taxon>Pezizomycotina</taxon>
        <taxon>Eurotiomycetes</taxon>
        <taxon>Eurotiomycetidae</taxon>
        <taxon>Eurotiales</taxon>
        <taxon>Aspergillaceae</taxon>
        <taxon>Aspergillus</taxon>
        <taxon>Aspergillus subgen. Polypaecilum</taxon>
    </lineage>
</organism>
<dbReference type="SUPFAM" id="SSF50630">
    <property type="entry name" value="Acid proteases"/>
    <property type="match status" value="1"/>
</dbReference>